<dbReference type="GeneID" id="108010852"/>
<protein>
    <submittedName>
        <fullName evidence="2">Uncharacterized protein</fullName>
    </submittedName>
</protein>
<reference evidence="2" key="1">
    <citation type="submission" date="2025-08" db="UniProtKB">
        <authorList>
            <consortium name="RefSeq"/>
        </authorList>
    </citation>
    <scope>IDENTIFICATION</scope>
</reference>
<accession>A0AB39ZAL2</accession>
<organism evidence="1 2">
    <name type="scientific">Drosophila suzukii</name>
    <name type="common">Spotted-wing drosophila fruit fly</name>
    <dbReference type="NCBI Taxonomy" id="28584"/>
    <lineage>
        <taxon>Eukaryota</taxon>
        <taxon>Metazoa</taxon>
        <taxon>Ecdysozoa</taxon>
        <taxon>Arthropoda</taxon>
        <taxon>Hexapoda</taxon>
        <taxon>Insecta</taxon>
        <taxon>Pterygota</taxon>
        <taxon>Neoptera</taxon>
        <taxon>Endopterygota</taxon>
        <taxon>Diptera</taxon>
        <taxon>Brachycera</taxon>
        <taxon>Muscomorpha</taxon>
        <taxon>Ephydroidea</taxon>
        <taxon>Drosophilidae</taxon>
        <taxon>Drosophila</taxon>
        <taxon>Sophophora</taxon>
    </lineage>
</organism>
<evidence type="ECO:0000313" key="1">
    <source>
        <dbReference type="Proteomes" id="UP001652628"/>
    </source>
</evidence>
<name>A0AB39ZAL2_DROSZ</name>
<dbReference type="AlphaFoldDB" id="A0AB39ZAL2"/>
<sequence>MEQIRAVVQFNDNKTAGKAGQRDGAVFTGVCASVRGQEPPAQGFQYGGQVNILDEHSLRLLYCQNSSKPHLIMCQKFHFDVLSTRECGQEIPILLNHLFGKRRDGFLIHLRVRRECHLMFLLDTLVIQVRSMLQSEGLHLYQGALRFRKLLEDDEGNSLQVERAFDDLHGLMLWLLNQYRMRAQLSTGPGHEALEVEYMVSSEDRRLRFRVRLSILLVAMEELSVDSLRGLHGYFHDEEIEPAVPSTELIDFMMHVTKRSRGQSLYMPVMFHVVATNSQVDAQNAQLLSLAHLVSRQNGTQSGSQSSPCSFAHLNHLESQQQEIQDRFRLVHASLMQYIQKAEQLKGYRQRFDDQLAQYEELLKQTANTEFGHFLQASHANLHHINNLVDKNN</sequence>
<keyword evidence="1" id="KW-1185">Reference proteome</keyword>
<gene>
    <name evidence="2" type="primary">LOC108010852</name>
</gene>
<dbReference type="RefSeq" id="XP_016931313.4">
    <property type="nucleotide sequence ID" value="XM_017075824.4"/>
</dbReference>
<proteinExistence type="predicted"/>
<dbReference type="Proteomes" id="UP001652628">
    <property type="component" value="Chromosome 3"/>
</dbReference>
<evidence type="ECO:0000313" key="2">
    <source>
        <dbReference type="RefSeq" id="XP_016931313.4"/>
    </source>
</evidence>